<dbReference type="SUPFAM" id="SSF55174">
    <property type="entry name" value="Alpha-L RNA-binding motif"/>
    <property type="match status" value="1"/>
</dbReference>
<dbReference type="SMART" id="SM00363">
    <property type="entry name" value="S4"/>
    <property type="match status" value="1"/>
</dbReference>
<dbReference type="Pfam" id="PF01479">
    <property type="entry name" value="S4"/>
    <property type="match status" value="1"/>
</dbReference>
<dbReference type="InterPro" id="IPR006225">
    <property type="entry name" value="PsdUridine_synth_RluC/D"/>
</dbReference>
<dbReference type="eggNOG" id="COG0564">
    <property type="taxonomic scope" value="Bacteria"/>
</dbReference>
<evidence type="ECO:0000256" key="5">
    <source>
        <dbReference type="RuleBase" id="RU362028"/>
    </source>
</evidence>
<dbReference type="Proteomes" id="UP000005778">
    <property type="component" value="Chromosome"/>
</dbReference>
<dbReference type="CDD" id="cd00165">
    <property type="entry name" value="S4"/>
    <property type="match status" value="1"/>
</dbReference>
<dbReference type="Gene3D" id="3.30.2350.10">
    <property type="entry name" value="Pseudouridine synthase"/>
    <property type="match status" value="1"/>
</dbReference>
<dbReference type="PANTHER" id="PTHR21600">
    <property type="entry name" value="MITOCHONDRIAL RNA PSEUDOURIDINE SYNTHASE"/>
    <property type="match status" value="1"/>
</dbReference>
<feature type="domain" description="RNA-binding S4" evidence="6">
    <location>
        <begin position="14"/>
        <end position="81"/>
    </location>
</feature>
<protein>
    <recommendedName>
        <fullName evidence="5">Pseudouridine synthase</fullName>
        <ecNumber evidence="5">5.4.99.-</ecNumber>
    </recommendedName>
</protein>
<keyword evidence="8" id="KW-1185">Reference proteome</keyword>
<accession>I5B5L8</accession>
<dbReference type="GO" id="GO:0003723">
    <property type="term" value="F:RNA binding"/>
    <property type="evidence" value="ECO:0007669"/>
    <property type="project" value="UniProtKB-KW"/>
</dbReference>
<dbReference type="RefSeq" id="WP_004074421.1">
    <property type="nucleotide sequence ID" value="NZ_CM001488.1"/>
</dbReference>
<sequence length="314" mass="36192">MRIQIEISPDQAGVRLDQIVADSQSRISRSRVASLISQGFILVNHACKRPGYKVKPNDLIEGDFPSPDQQDTKNILPESIPLDILYEDEHILMIDKPPGLVVHPGAGNNSGTLVNALLGHHPAFREKDWDRERPGIVHRLDKDTSGLMVIAKKLNALEFLQKEFKQRRVEKHYLALARGENIPESGVIERPIGRHPYHRKRMAVLDENGRYAKTCFSVLKRFSSGCLMDVRLYTGRTHQIRVHFYDQGMPLFGDCIYRERRFRKKDPIVPRQMLHSWTLSFRHPYSGVRLYFEAPMPEDFKTTLLHLSDACLYD</sequence>
<dbReference type="AlphaFoldDB" id="I5B5L8"/>
<evidence type="ECO:0000256" key="1">
    <source>
        <dbReference type="ARBA" id="ARBA00010876"/>
    </source>
</evidence>
<reference evidence="7 8" key="2">
    <citation type="submission" date="2012-02" db="EMBL/GenBank/DDBJ databases">
        <title>Improved High-Quality Draft sequence of Desulfobacter postgatei 2ac9.</title>
        <authorList>
            <consortium name="US DOE Joint Genome Institute"/>
            <person name="Lucas S."/>
            <person name="Han J."/>
            <person name="Lapidus A."/>
            <person name="Cheng J.-F."/>
            <person name="Goodwin L."/>
            <person name="Pitluck S."/>
            <person name="Peters L."/>
            <person name="Ovchinnikova G."/>
            <person name="Held B."/>
            <person name="Detter J.C."/>
            <person name="Han C."/>
            <person name="Tapia R."/>
            <person name="Land M."/>
            <person name="Hauser L."/>
            <person name="Kyrpides N."/>
            <person name="Ivanova N."/>
            <person name="Pagani I."/>
            <person name="Orellana R."/>
            <person name="Lovley D."/>
            <person name="Woyke T."/>
        </authorList>
    </citation>
    <scope>NUCLEOTIDE SEQUENCE [LARGE SCALE GENOMIC DNA]</scope>
    <source>
        <strain evidence="7 8">2ac9</strain>
    </source>
</reference>
<dbReference type="InterPro" id="IPR006145">
    <property type="entry name" value="PsdUridine_synth_RsuA/RluA"/>
</dbReference>
<gene>
    <name evidence="7" type="ORF">DespoDRAFT_02965</name>
</gene>
<keyword evidence="2 5" id="KW-0413">Isomerase</keyword>
<evidence type="ECO:0000256" key="2">
    <source>
        <dbReference type="ARBA" id="ARBA00023235"/>
    </source>
</evidence>
<feature type="active site" evidence="3">
    <location>
        <position position="141"/>
    </location>
</feature>
<organism evidence="7 8">
    <name type="scientific">Desulfobacter postgatei 2ac9</name>
    <dbReference type="NCBI Taxonomy" id="879212"/>
    <lineage>
        <taxon>Bacteria</taxon>
        <taxon>Pseudomonadati</taxon>
        <taxon>Thermodesulfobacteriota</taxon>
        <taxon>Desulfobacteria</taxon>
        <taxon>Desulfobacterales</taxon>
        <taxon>Desulfobacteraceae</taxon>
        <taxon>Desulfobacter</taxon>
    </lineage>
</organism>
<reference evidence="7 8" key="1">
    <citation type="submission" date="2011-09" db="EMBL/GenBank/DDBJ databases">
        <authorList>
            <consortium name="US DOE Joint Genome Institute (JGI-PGF)"/>
            <person name="Lucas S."/>
            <person name="Han J."/>
            <person name="Lapidus A."/>
            <person name="Cheng J.-F."/>
            <person name="Goodwin L."/>
            <person name="Pitluck S."/>
            <person name="Peters L."/>
            <person name="Land M.L."/>
            <person name="Hauser L."/>
            <person name="Orellana R."/>
            <person name="Lovley D."/>
            <person name="Woyke T.J."/>
        </authorList>
    </citation>
    <scope>NUCLEOTIDE SEQUENCE [LARGE SCALE GENOMIC DNA]</scope>
    <source>
        <strain evidence="7 8">2ac9</strain>
    </source>
</reference>
<comment type="similarity">
    <text evidence="1 5">Belongs to the pseudouridine synthase RluA family.</text>
</comment>
<dbReference type="HOGENOM" id="CLU_016902_4_1_7"/>
<dbReference type="InterPro" id="IPR050188">
    <property type="entry name" value="RluA_PseudoU_synthase"/>
</dbReference>
<comment type="function">
    <text evidence="5">Responsible for synthesis of pseudouridine from uracil.</text>
</comment>
<dbReference type="NCBIfam" id="TIGR00005">
    <property type="entry name" value="rluA_subfam"/>
    <property type="match status" value="1"/>
</dbReference>
<dbReference type="InterPro" id="IPR006224">
    <property type="entry name" value="PsdUridine_synth_RluA-like_CS"/>
</dbReference>
<dbReference type="PANTHER" id="PTHR21600:SF44">
    <property type="entry name" value="RIBOSOMAL LARGE SUBUNIT PSEUDOURIDINE SYNTHASE D"/>
    <property type="match status" value="1"/>
</dbReference>
<evidence type="ECO:0000313" key="8">
    <source>
        <dbReference type="Proteomes" id="UP000005778"/>
    </source>
</evidence>
<dbReference type="CDD" id="cd02869">
    <property type="entry name" value="PseudoU_synth_RluA_like"/>
    <property type="match status" value="1"/>
</dbReference>
<evidence type="ECO:0000256" key="3">
    <source>
        <dbReference type="PIRSR" id="PIRSR606225-1"/>
    </source>
</evidence>
<dbReference type="PROSITE" id="PS50889">
    <property type="entry name" value="S4"/>
    <property type="match status" value="1"/>
</dbReference>
<name>I5B5L8_9BACT</name>
<dbReference type="PROSITE" id="PS01129">
    <property type="entry name" value="PSI_RLU"/>
    <property type="match status" value="1"/>
</dbReference>
<evidence type="ECO:0000259" key="6">
    <source>
        <dbReference type="SMART" id="SM00363"/>
    </source>
</evidence>
<dbReference type="OrthoDB" id="128480at2"/>
<dbReference type="GO" id="GO:0000455">
    <property type="term" value="P:enzyme-directed rRNA pseudouridine synthesis"/>
    <property type="evidence" value="ECO:0007669"/>
    <property type="project" value="TreeGrafter"/>
</dbReference>
<evidence type="ECO:0000256" key="4">
    <source>
        <dbReference type="PROSITE-ProRule" id="PRU00182"/>
    </source>
</evidence>
<dbReference type="EC" id="5.4.99.-" evidence="5"/>
<dbReference type="InterPro" id="IPR020103">
    <property type="entry name" value="PsdUridine_synth_cat_dom_sf"/>
</dbReference>
<dbReference type="STRING" id="879212.DespoDRAFT_02965"/>
<proteinExistence type="inferred from homology"/>
<dbReference type="GO" id="GO:0120159">
    <property type="term" value="F:rRNA pseudouridine synthase activity"/>
    <property type="evidence" value="ECO:0007669"/>
    <property type="project" value="UniProtKB-ARBA"/>
</dbReference>
<comment type="catalytic activity">
    <reaction evidence="5">
        <text>a uridine in RNA = a pseudouridine in RNA</text>
        <dbReference type="Rhea" id="RHEA:48348"/>
        <dbReference type="Rhea" id="RHEA-COMP:12068"/>
        <dbReference type="Rhea" id="RHEA-COMP:12069"/>
        <dbReference type="ChEBI" id="CHEBI:65314"/>
        <dbReference type="ChEBI" id="CHEBI:65315"/>
    </reaction>
</comment>
<dbReference type="EMBL" id="CM001488">
    <property type="protein sequence ID" value="EIM64781.1"/>
    <property type="molecule type" value="Genomic_DNA"/>
</dbReference>
<keyword evidence="4" id="KW-0694">RNA-binding</keyword>
<evidence type="ECO:0000313" key="7">
    <source>
        <dbReference type="EMBL" id="EIM64781.1"/>
    </source>
</evidence>
<dbReference type="Pfam" id="PF00849">
    <property type="entry name" value="PseudoU_synth_2"/>
    <property type="match status" value="1"/>
</dbReference>
<dbReference type="InterPro" id="IPR002942">
    <property type="entry name" value="S4_RNA-bd"/>
</dbReference>
<dbReference type="InterPro" id="IPR036986">
    <property type="entry name" value="S4_RNA-bd_sf"/>
</dbReference>
<dbReference type="Gene3D" id="3.10.290.10">
    <property type="entry name" value="RNA-binding S4 domain"/>
    <property type="match status" value="1"/>
</dbReference>
<dbReference type="SUPFAM" id="SSF55120">
    <property type="entry name" value="Pseudouridine synthase"/>
    <property type="match status" value="1"/>
</dbReference>